<accession>A0AA88L2T2</accession>
<dbReference type="Proteomes" id="UP001187531">
    <property type="component" value="Unassembled WGS sequence"/>
</dbReference>
<gene>
    <name evidence="1" type="ORF">QYM36_007086</name>
</gene>
<keyword evidence="2" id="KW-1185">Reference proteome</keyword>
<evidence type="ECO:0008006" key="3">
    <source>
        <dbReference type="Google" id="ProtNLM"/>
    </source>
</evidence>
<proteinExistence type="predicted"/>
<dbReference type="AlphaFoldDB" id="A0AA88L2T2"/>
<reference evidence="1" key="1">
    <citation type="submission" date="2023-07" db="EMBL/GenBank/DDBJ databases">
        <title>Chromosome-level genome assembly of Artemia franciscana.</title>
        <authorList>
            <person name="Jo E."/>
        </authorList>
    </citation>
    <scope>NUCLEOTIDE SEQUENCE</scope>
    <source>
        <tissue evidence="1">Whole body</tissue>
    </source>
</reference>
<evidence type="ECO:0000313" key="1">
    <source>
        <dbReference type="EMBL" id="KAK2716818.1"/>
    </source>
</evidence>
<dbReference type="EMBL" id="JAVRJZ010000011">
    <property type="protein sequence ID" value="KAK2716818.1"/>
    <property type="molecule type" value="Genomic_DNA"/>
</dbReference>
<organism evidence="1 2">
    <name type="scientific">Artemia franciscana</name>
    <name type="common">Brine shrimp</name>
    <name type="synonym">Artemia sanfranciscana</name>
    <dbReference type="NCBI Taxonomy" id="6661"/>
    <lineage>
        <taxon>Eukaryota</taxon>
        <taxon>Metazoa</taxon>
        <taxon>Ecdysozoa</taxon>
        <taxon>Arthropoda</taxon>
        <taxon>Crustacea</taxon>
        <taxon>Branchiopoda</taxon>
        <taxon>Anostraca</taxon>
        <taxon>Artemiidae</taxon>
        <taxon>Artemia</taxon>
    </lineage>
</organism>
<evidence type="ECO:0000313" key="2">
    <source>
        <dbReference type="Proteomes" id="UP001187531"/>
    </source>
</evidence>
<comment type="caution">
    <text evidence="1">The sequence shown here is derived from an EMBL/GenBank/DDBJ whole genome shotgun (WGS) entry which is preliminary data.</text>
</comment>
<protein>
    <recommendedName>
        <fullName evidence="3">Reverse transcriptase domain-containing protein</fullName>
    </recommendedName>
</protein>
<name>A0AA88L2T2_ARTSF</name>
<sequence>MFPLTCLPDPAVGSPSVMESLFIIPCSPEEAITCEDGSPVLFYSQFGFRSGFSMEYPLTDATEFIRGNIDIGLKVIGIFLDFSKAFNMVNNPLLLRELERYGIRRVSLWWFESYFLDRYQCIEIDGIKSHCLPVKNGVPLGRFWVHYYFFSSSTTS</sequence>